<reference evidence="1 2" key="1">
    <citation type="journal article" date="2018" name="Front. Plant Sci.">
        <title>Red Clover (Trifolium pratense) and Zigzag Clover (T. medium) - A Picture of Genomic Similarities and Differences.</title>
        <authorList>
            <person name="Dluhosova J."/>
            <person name="Istvanek J."/>
            <person name="Nedelnik J."/>
            <person name="Repkova J."/>
        </authorList>
    </citation>
    <scope>NUCLEOTIDE SEQUENCE [LARGE SCALE GENOMIC DNA]</scope>
    <source>
        <strain evidence="2">cv. 10/8</strain>
        <tissue evidence="1">Leaf</tissue>
    </source>
</reference>
<accession>A0A392R2T1</accession>
<organism evidence="1 2">
    <name type="scientific">Trifolium medium</name>
    <dbReference type="NCBI Taxonomy" id="97028"/>
    <lineage>
        <taxon>Eukaryota</taxon>
        <taxon>Viridiplantae</taxon>
        <taxon>Streptophyta</taxon>
        <taxon>Embryophyta</taxon>
        <taxon>Tracheophyta</taxon>
        <taxon>Spermatophyta</taxon>
        <taxon>Magnoliopsida</taxon>
        <taxon>eudicotyledons</taxon>
        <taxon>Gunneridae</taxon>
        <taxon>Pentapetalae</taxon>
        <taxon>rosids</taxon>
        <taxon>fabids</taxon>
        <taxon>Fabales</taxon>
        <taxon>Fabaceae</taxon>
        <taxon>Papilionoideae</taxon>
        <taxon>50 kb inversion clade</taxon>
        <taxon>NPAAA clade</taxon>
        <taxon>Hologalegina</taxon>
        <taxon>IRL clade</taxon>
        <taxon>Trifolieae</taxon>
        <taxon>Trifolium</taxon>
    </lineage>
</organism>
<dbReference type="GO" id="GO:0003964">
    <property type="term" value="F:RNA-directed DNA polymerase activity"/>
    <property type="evidence" value="ECO:0007669"/>
    <property type="project" value="UniProtKB-KW"/>
</dbReference>
<keyword evidence="2" id="KW-1185">Reference proteome</keyword>
<proteinExistence type="predicted"/>
<protein>
    <submittedName>
        <fullName evidence="1">RNA-directed DNA polymerase (Reverse transcriptase)</fullName>
    </submittedName>
</protein>
<dbReference type="EMBL" id="LXQA010177367">
    <property type="protein sequence ID" value="MCI30150.1"/>
    <property type="molecule type" value="Genomic_DNA"/>
</dbReference>
<name>A0A392R2T1_9FABA</name>
<keyword evidence="1" id="KW-0548">Nucleotidyltransferase</keyword>
<comment type="caution">
    <text evidence="1">The sequence shown here is derived from an EMBL/GenBank/DDBJ whole genome shotgun (WGS) entry which is preliminary data.</text>
</comment>
<dbReference type="AlphaFoldDB" id="A0A392R2T1"/>
<feature type="non-terminal residue" evidence="1">
    <location>
        <position position="1"/>
    </location>
</feature>
<keyword evidence="1" id="KW-0695">RNA-directed DNA polymerase</keyword>
<sequence>GISKWEPFFVGKGLRQGDPLSPFLFLIAAEGLTCIMQKEVDNGVAKFRVGVWVEGIPVGANPRRKLTWNPIVESMKKQLNVWNGQNLSIGG</sequence>
<evidence type="ECO:0000313" key="1">
    <source>
        <dbReference type="EMBL" id="MCI30150.1"/>
    </source>
</evidence>
<evidence type="ECO:0000313" key="2">
    <source>
        <dbReference type="Proteomes" id="UP000265520"/>
    </source>
</evidence>
<keyword evidence="1" id="KW-0808">Transferase</keyword>
<dbReference type="Proteomes" id="UP000265520">
    <property type="component" value="Unassembled WGS sequence"/>
</dbReference>